<evidence type="ECO:0000313" key="10">
    <source>
        <dbReference type="Proteomes" id="UP000472273"/>
    </source>
</evidence>
<dbReference type="PROSITE" id="PS01310">
    <property type="entry name" value="FXYD"/>
    <property type="match status" value="1"/>
</dbReference>
<reference evidence="9" key="2">
    <citation type="submission" date="2025-09" db="UniProtKB">
        <authorList>
            <consortium name="Ensembl"/>
        </authorList>
    </citation>
    <scope>IDENTIFICATION</scope>
</reference>
<dbReference type="GO" id="GO:0006811">
    <property type="term" value="P:monoatomic ion transport"/>
    <property type="evidence" value="ECO:0007669"/>
    <property type="project" value="UniProtKB-KW"/>
</dbReference>
<dbReference type="AlphaFoldDB" id="A0A670ZC63"/>
<proteinExistence type="inferred from homology"/>
<protein>
    <recommendedName>
        <fullName evidence="8">FXYD domain-containing ion transport regulator</fullName>
    </recommendedName>
</protein>
<keyword evidence="4 8" id="KW-0812">Transmembrane</keyword>
<reference evidence="9" key="1">
    <citation type="submission" date="2025-08" db="UniProtKB">
        <authorList>
            <consortium name="Ensembl"/>
        </authorList>
    </citation>
    <scope>IDENTIFICATION</scope>
</reference>
<accession>A0A670ZC63</accession>
<comment type="caution">
    <text evidence="8">Lacks conserved residue(s) required for the propagation of feature annotation.</text>
</comment>
<dbReference type="PANTHER" id="PTHR14132">
    <property type="entry name" value="SODIUM/POTASSIUM-TRANSPORTING ATPASE SUBUNIT GAMMA"/>
    <property type="match status" value="1"/>
</dbReference>
<dbReference type="PANTHER" id="PTHR14132:SF1">
    <property type="entry name" value="FXYD DOMAIN-CONTAINING ION TRANSPORT REGULATOR 7"/>
    <property type="match status" value="1"/>
</dbReference>
<comment type="subcellular location">
    <subcellularLocation>
        <location evidence="1">Membrane</location>
        <topology evidence="1">Single-pass membrane protein</topology>
    </subcellularLocation>
</comment>
<evidence type="ECO:0000256" key="7">
    <source>
        <dbReference type="ARBA" id="ARBA00023136"/>
    </source>
</evidence>
<name>A0A670ZC63_PSETE</name>
<evidence type="ECO:0000256" key="1">
    <source>
        <dbReference type="ARBA" id="ARBA00004167"/>
    </source>
</evidence>
<feature type="transmembrane region" description="Helical" evidence="8">
    <location>
        <begin position="93"/>
        <end position="113"/>
    </location>
</feature>
<evidence type="ECO:0000256" key="3">
    <source>
        <dbReference type="ARBA" id="ARBA00022448"/>
    </source>
</evidence>
<dbReference type="GO" id="GO:0017080">
    <property type="term" value="F:sodium channel regulator activity"/>
    <property type="evidence" value="ECO:0007669"/>
    <property type="project" value="TreeGrafter"/>
</dbReference>
<keyword evidence="7 8" id="KW-0472">Membrane</keyword>
<dbReference type="Gene3D" id="1.20.5.780">
    <property type="entry name" value="Single helix bin"/>
    <property type="match status" value="1"/>
</dbReference>
<dbReference type="Pfam" id="PF02038">
    <property type="entry name" value="ATP1G1_PLM_MAT8"/>
    <property type="match status" value="1"/>
</dbReference>
<dbReference type="Proteomes" id="UP000472273">
    <property type="component" value="Unplaced"/>
</dbReference>
<keyword evidence="5 8" id="KW-1133">Transmembrane helix</keyword>
<keyword evidence="3 8" id="KW-0813">Transport</keyword>
<sequence length="130" mass="14712">MNDFTQSTLNQNKAIEIKYSVALPGHYILTLCSLYSSETSQPVDPFSYDYDTLRLVGMILASIMFVVGILIALSESPLFDACIFLCMLGSDFVWPLEIPSWVLLLFPNFWISWKNTLLGKKFKCKKSDPG</sequence>
<dbReference type="InterPro" id="IPR000272">
    <property type="entry name" value="Ion-transport_regulator_FXYD"/>
</dbReference>
<feature type="transmembrane region" description="Helical" evidence="8">
    <location>
        <begin position="55"/>
        <end position="73"/>
    </location>
</feature>
<evidence type="ECO:0000256" key="2">
    <source>
        <dbReference type="ARBA" id="ARBA00005948"/>
    </source>
</evidence>
<dbReference type="GeneTree" id="ENSGT00990000211454"/>
<dbReference type="InterPro" id="IPR047297">
    <property type="entry name" value="FXYD_motif"/>
</dbReference>
<evidence type="ECO:0000256" key="6">
    <source>
        <dbReference type="ARBA" id="ARBA00023065"/>
    </source>
</evidence>
<evidence type="ECO:0000256" key="8">
    <source>
        <dbReference type="RuleBase" id="RU364131"/>
    </source>
</evidence>
<dbReference type="Ensembl" id="ENSPTXT00000021976.1">
    <property type="protein sequence ID" value="ENSPTXP00000021325.1"/>
    <property type="gene ID" value="ENSPTXG00000014759.1"/>
</dbReference>
<comment type="similarity">
    <text evidence="2 8">Belongs to the FXYD family.</text>
</comment>
<keyword evidence="6 8" id="KW-0406">Ion transport</keyword>
<evidence type="ECO:0000313" key="9">
    <source>
        <dbReference type="Ensembl" id="ENSPTXP00000021325.1"/>
    </source>
</evidence>
<keyword evidence="10" id="KW-1185">Reference proteome</keyword>
<evidence type="ECO:0000256" key="4">
    <source>
        <dbReference type="ARBA" id="ARBA00022692"/>
    </source>
</evidence>
<evidence type="ECO:0000256" key="5">
    <source>
        <dbReference type="ARBA" id="ARBA00022989"/>
    </source>
</evidence>
<dbReference type="GO" id="GO:0043269">
    <property type="term" value="P:regulation of monoatomic ion transport"/>
    <property type="evidence" value="ECO:0007669"/>
    <property type="project" value="InterPro"/>
</dbReference>
<dbReference type="GO" id="GO:0016020">
    <property type="term" value="C:membrane"/>
    <property type="evidence" value="ECO:0007669"/>
    <property type="project" value="UniProtKB-SubCell"/>
</dbReference>
<organism evidence="9 10">
    <name type="scientific">Pseudonaja textilis</name>
    <name type="common">Eastern brown snake</name>
    <dbReference type="NCBI Taxonomy" id="8673"/>
    <lineage>
        <taxon>Eukaryota</taxon>
        <taxon>Metazoa</taxon>
        <taxon>Chordata</taxon>
        <taxon>Craniata</taxon>
        <taxon>Vertebrata</taxon>
        <taxon>Euteleostomi</taxon>
        <taxon>Lepidosauria</taxon>
        <taxon>Squamata</taxon>
        <taxon>Bifurcata</taxon>
        <taxon>Unidentata</taxon>
        <taxon>Episquamata</taxon>
        <taxon>Toxicofera</taxon>
        <taxon>Serpentes</taxon>
        <taxon>Colubroidea</taxon>
        <taxon>Elapidae</taxon>
        <taxon>Hydrophiinae</taxon>
        <taxon>Pseudonaja</taxon>
    </lineage>
</organism>